<sequence length="147" mass="16252">MRDDNGHHGEAHEQEIGGMEYEQVLEQAHFDRFAALSGDHNPIHVDPDFAAGTRFGATVSHGMLLFTAVRGLIAHNYPGAELESQDLMFPNPAFADEPLTVHLDIVAPPADDRLELITRVENASGQACLEGRCRLKLNRDANQEARR</sequence>
<evidence type="ECO:0000313" key="3">
    <source>
        <dbReference type="Proteomes" id="UP001108027"/>
    </source>
</evidence>
<dbReference type="RefSeq" id="WP_228233039.1">
    <property type="nucleotide sequence ID" value="NZ_JAJGNA010000003.1"/>
</dbReference>
<dbReference type="PANTHER" id="PTHR43437:SF3">
    <property type="entry name" value="HYDROXYACYL-THIOESTER DEHYDRATASE TYPE 2, MITOCHONDRIAL"/>
    <property type="match status" value="1"/>
</dbReference>
<dbReference type="PRINTS" id="PR01483">
    <property type="entry name" value="FASYNTHASE"/>
</dbReference>
<organism evidence="2 3">
    <name type="scientific">Alloalcanivorax marinus</name>
    <dbReference type="NCBI Taxonomy" id="1177169"/>
    <lineage>
        <taxon>Bacteria</taxon>
        <taxon>Pseudomonadati</taxon>
        <taxon>Pseudomonadota</taxon>
        <taxon>Gammaproteobacteria</taxon>
        <taxon>Oceanospirillales</taxon>
        <taxon>Alcanivoracaceae</taxon>
        <taxon>Alloalcanivorax</taxon>
    </lineage>
</organism>
<dbReference type="GO" id="GO:0005835">
    <property type="term" value="C:fatty acid synthase complex"/>
    <property type="evidence" value="ECO:0007669"/>
    <property type="project" value="InterPro"/>
</dbReference>
<dbReference type="GO" id="GO:0019171">
    <property type="term" value="F:(3R)-hydroxyacyl-[acyl-carrier-protein] dehydratase activity"/>
    <property type="evidence" value="ECO:0007669"/>
    <property type="project" value="TreeGrafter"/>
</dbReference>
<evidence type="ECO:0000259" key="1">
    <source>
        <dbReference type="Pfam" id="PF01575"/>
    </source>
</evidence>
<dbReference type="GO" id="GO:0006633">
    <property type="term" value="P:fatty acid biosynthetic process"/>
    <property type="evidence" value="ECO:0007669"/>
    <property type="project" value="InterPro"/>
</dbReference>
<dbReference type="Proteomes" id="UP001108027">
    <property type="component" value="Unassembled WGS sequence"/>
</dbReference>
<dbReference type="PANTHER" id="PTHR43437">
    <property type="entry name" value="HYDROXYACYL-THIOESTER DEHYDRATASE TYPE 2, MITOCHONDRIAL-RELATED"/>
    <property type="match status" value="1"/>
</dbReference>
<dbReference type="InterPro" id="IPR003965">
    <property type="entry name" value="Fatty_acid_synthase"/>
</dbReference>
<evidence type="ECO:0000313" key="2">
    <source>
        <dbReference type="EMBL" id="MCC4307684.1"/>
    </source>
</evidence>
<name>A0A9Q3UM21_9GAMM</name>
<dbReference type="GO" id="GO:0004312">
    <property type="term" value="F:fatty acid synthase activity"/>
    <property type="evidence" value="ECO:0007669"/>
    <property type="project" value="InterPro"/>
</dbReference>
<dbReference type="EMBL" id="JAJGNA010000003">
    <property type="protein sequence ID" value="MCC4307684.1"/>
    <property type="molecule type" value="Genomic_DNA"/>
</dbReference>
<keyword evidence="3" id="KW-1185">Reference proteome</keyword>
<dbReference type="InterPro" id="IPR002539">
    <property type="entry name" value="MaoC-like_dom"/>
</dbReference>
<dbReference type="AlphaFoldDB" id="A0A9Q3UM21"/>
<dbReference type="InterPro" id="IPR029069">
    <property type="entry name" value="HotDog_dom_sf"/>
</dbReference>
<dbReference type="Pfam" id="PF01575">
    <property type="entry name" value="MaoC_dehydratas"/>
    <property type="match status" value="1"/>
</dbReference>
<reference evidence="2" key="1">
    <citation type="submission" date="2021-10" db="EMBL/GenBank/DDBJ databases">
        <title>The diversity and Nitrogen Metabolism of Culturable Nitrate-Utilizing Bacteria Within the Oxygen Minimum Zone of the Changjiang (Yangtze River)Estuary.</title>
        <authorList>
            <person name="Zhang D."/>
            <person name="Zheng J."/>
            <person name="Liu S."/>
            <person name="He W."/>
        </authorList>
    </citation>
    <scope>NUCLEOTIDE SEQUENCE</scope>
    <source>
        <strain evidence="2">FXH-223</strain>
    </source>
</reference>
<accession>A0A9Q3UM21</accession>
<proteinExistence type="predicted"/>
<dbReference type="InterPro" id="IPR050965">
    <property type="entry name" value="UPF0336/Enoyl-CoA_hydratase"/>
</dbReference>
<dbReference type="SUPFAM" id="SSF54637">
    <property type="entry name" value="Thioesterase/thiol ester dehydrase-isomerase"/>
    <property type="match status" value="1"/>
</dbReference>
<feature type="domain" description="MaoC-like" evidence="1">
    <location>
        <begin position="20"/>
        <end position="106"/>
    </location>
</feature>
<protein>
    <recommendedName>
        <fullName evidence="1">MaoC-like domain-containing protein</fullName>
    </recommendedName>
</protein>
<comment type="caution">
    <text evidence="2">The sequence shown here is derived from an EMBL/GenBank/DDBJ whole genome shotgun (WGS) entry which is preliminary data.</text>
</comment>
<dbReference type="Gene3D" id="3.10.129.10">
    <property type="entry name" value="Hotdog Thioesterase"/>
    <property type="match status" value="1"/>
</dbReference>
<gene>
    <name evidence="2" type="ORF">LL252_03780</name>
</gene>